<evidence type="ECO:0000259" key="2">
    <source>
        <dbReference type="Pfam" id="PF22936"/>
    </source>
</evidence>
<dbReference type="Gramene" id="Solyc08g075235.1.1">
    <property type="protein sequence ID" value="Solyc08g075235.1.1"/>
    <property type="gene ID" value="Solyc08g075235.1"/>
</dbReference>
<dbReference type="EnsemblPlants" id="Solyc08g075235.1.1">
    <property type="protein sequence ID" value="Solyc08g075235.1.1"/>
    <property type="gene ID" value="Solyc08g075235.1"/>
</dbReference>
<dbReference type="PANTHER" id="PTHR34222:SF87">
    <property type="entry name" value="CCHC-TYPE DOMAIN-CONTAINING PROTEIN"/>
    <property type="match status" value="1"/>
</dbReference>
<sequence>MDPTALFTNRSGGNNFNGQNNRSGNVKPNKQRSGYLYCDHCDMKGHNRADCNKLKYCVHCHKHGHLKEFCYQLIGYPTNYKGKRQANVMTTDYNPQFNNPSSSTDGNNADQMQQFKPYSHQMSQQYRSSSDSGAALSQHFTPNQYQQVLQMMNKSLIHEGNTVATNSSTNATGIFAGNSQFTPSTSSFDWIVDSGATDHMVRTKELLTRGSTVKSSGNVQLPNGDSTKVTHSGCSQLQGGKCFDDIQDNVSSIESSDLSVGFDDLEDNHQQDQPTINDPIDNVDNASANDLEDQHQQDQPIVDDSFLSSNRRQSTRTSRPPLWQKDFVTTFKSKSRSNYLELGGSKPIATPVEMNGKLTTAVFDKHVGVTSDPVLSDIGEYQRLVGRLIYLTITRPDLSYAVQN</sequence>
<feature type="compositionally biased region" description="Low complexity" evidence="1">
    <location>
        <begin position="9"/>
        <end position="25"/>
    </location>
</feature>
<evidence type="ECO:0000256" key="1">
    <source>
        <dbReference type="SAM" id="MobiDB-lite"/>
    </source>
</evidence>
<reference evidence="3" key="2">
    <citation type="submission" date="2019-01" db="UniProtKB">
        <authorList>
            <consortium name="EnsemblPlants"/>
        </authorList>
    </citation>
    <scope>IDENTIFICATION</scope>
    <source>
        <strain evidence="3">cv. Heinz 1706</strain>
    </source>
</reference>
<dbReference type="Pfam" id="PF22936">
    <property type="entry name" value="Pol_BBD"/>
    <property type="match status" value="1"/>
</dbReference>
<dbReference type="AlphaFoldDB" id="A0A3Q7HT01"/>
<evidence type="ECO:0000313" key="3">
    <source>
        <dbReference type="EnsemblPlants" id="Solyc08g075235.1.1"/>
    </source>
</evidence>
<evidence type="ECO:0000313" key="4">
    <source>
        <dbReference type="Proteomes" id="UP000004994"/>
    </source>
</evidence>
<name>A0A3Q7HT01_SOLLC</name>
<keyword evidence="4" id="KW-1185">Reference proteome</keyword>
<dbReference type="PANTHER" id="PTHR34222">
    <property type="entry name" value="GAG_PRE-INTEGRS DOMAIN-CONTAINING PROTEIN"/>
    <property type="match status" value="1"/>
</dbReference>
<dbReference type="InterPro" id="IPR054722">
    <property type="entry name" value="PolX-like_BBD"/>
</dbReference>
<accession>A0A3Q7HT01</accession>
<dbReference type="InParanoid" id="A0A3Q7HT01"/>
<reference evidence="3" key="1">
    <citation type="journal article" date="2012" name="Nature">
        <title>The tomato genome sequence provides insights into fleshy fruit evolution.</title>
        <authorList>
            <consortium name="Tomato Genome Consortium"/>
        </authorList>
    </citation>
    <scope>NUCLEOTIDE SEQUENCE [LARGE SCALE GENOMIC DNA]</scope>
    <source>
        <strain evidence="3">cv. Heinz 1706</strain>
    </source>
</reference>
<protein>
    <recommendedName>
        <fullName evidence="2">Retrovirus-related Pol polyprotein from transposon TNT 1-94-like beta-barrel domain-containing protein</fullName>
    </recommendedName>
</protein>
<dbReference type="Proteomes" id="UP000004994">
    <property type="component" value="Chromosome 8"/>
</dbReference>
<organism evidence="3">
    <name type="scientific">Solanum lycopersicum</name>
    <name type="common">Tomato</name>
    <name type="synonym">Lycopersicon esculentum</name>
    <dbReference type="NCBI Taxonomy" id="4081"/>
    <lineage>
        <taxon>Eukaryota</taxon>
        <taxon>Viridiplantae</taxon>
        <taxon>Streptophyta</taxon>
        <taxon>Embryophyta</taxon>
        <taxon>Tracheophyta</taxon>
        <taxon>Spermatophyta</taxon>
        <taxon>Magnoliopsida</taxon>
        <taxon>eudicotyledons</taxon>
        <taxon>Gunneridae</taxon>
        <taxon>Pentapetalae</taxon>
        <taxon>asterids</taxon>
        <taxon>lamiids</taxon>
        <taxon>Solanales</taxon>
        <taxon>Solanaceae</taxon>
        <taxon>Solanoideae</taxon>
        <taxon>Solaneae</taxon>
        <taxon>Solanum</taxon>
        <taxon>Solanum subgen. Lycopersicon</taxon>
    </lineage>
</organism>
<feature type="region of interest" description="Disordered" evidence="1">
    <location>
        <begin position="213"/>
        <end position="233"/>
    </location>
</feature>
<feature type="region of interest" description="Disordered" evidence="1">
    <location>
        <begin position="91"/>
        <end position="111"/>
    </location>
</feature>
<feature type="domain" description="Retrovirus-related Pol polyprotein from transposon TNT 1-94-like beta-barrel" evidence="2">
    <location>
        <begin position="190"/>
        <end position="237"/>
    </location>
</feature>
<feature type="compositionally biased region" description="Low complexity" evidence="1">
    <location>
        <begin position="308"/>
        <end position="319"/>
    </location>
</feature>
<feature type="region of interest" description="Disordered" evidence="1">
    <location>
        <begin position="260"/>
        <end position="320"/>
    </location>
</feature>
<proteinExistence type="predicted"/>
<feature type="region of interest" description="Disordered" evidence="1">
    <location>
        <begin position="1"/>
        <end position="29"/>
    </location>
</feature>